<feature type="domain" description="DUF4140" evidence="4">
    <location>
        <begin position="29"/>
        <end position="123"/>
    </location>
</feature>
<dbReference type="STRING" id="68775.A0A5C3MCT1"/>
<organism evidence="5 6">
    <name type="scientific">Crucibulum laeve</name>
    <dbReference type="NCBI Taxonomy" id="68775"/>
    <lineage>
        <taxon>Eukaryota</taxon>
        <taxon>Fungi</taxon>
        <taxon>Dikarya</taxon>
        <taxon>Basidiomycota</taxon>
        <taxon>Agaricomycotina</taxon>
        <taxon>Agaricomycetes</taxon>
        <taxon>Agaricomycetidae</taxon>
        <taxon>Agaricales</taxon>
        <taxon>Agaricineae</taxon>
        <taxon>Nidulariaceae</taxon>
        <taxon>Crucibulum</taxon>
    </lineage>
</organism>
<evidence type="ECO:0000259" key="3">
    <source>
        <dbReference type="Pfam" id="PF13598"/>
    </source>
</evidence>
<dbReference type="OrthoDB" id="10068793at2759"/>
<evidence type="ECO:0000256" key="1">
    <source>
        <dbReference type="SAM" id="Coils"/>
    </source>
</evidence>
<keyword evidence="6" id="KW-1185">Reference proteome</keyword>
<dbReference type="Proteomes" id="UP000308652">
    <property type="component" value="Unassembled WGS sequence"/>
</dbReference>
<name>A0A5C3MCT1_9AGAR</name>
<dbReference type="InterPro" id="IPR037291">
    <property type="entry name" value="DUF4139"/>
</dbReference>
<dbReference type="PANTHER" id="PTHR31005">
    <property type="entry name" value="DUF4139 DOMAIN-CONTAINING PROTEIN"/>
    <property type="match status" value="1"/>
</dbReference>
<protein>
    <recommendedName>
        <fullName evidence="7">Mucoidy inhibitor A</fullName>
    </recommendedName>
</protein>
<proteinExistence type="predicted"/>
<evidence type="ECO:0000313" key="6">
    <source>
        <dbReference type="Proteomes" id="UP000308652"/>
    </source>
</evidence>
<dbReference type="InterPro" id="IPR011935">
    <property type="entry name" value="CHP02231"/>
</dbReference>
<dbReference type="EMBL" id="ML213601">
    <property type="protein sequence ID" value="TFK38961.1"/>
    <property type="molecule type" value="Genomic_DNA"/>
</dbReference>
<dbReference type="InterPro" id="IPR025554">
    <property type="entry name" value="DUF4140"/>
</dbReference>
<reference evidence="5 6" key="1">
    <citation type="journal article" date="2019" name="Nat. Ecol. Evol.">
        <title>Megaphylogeny resolves global patterns of mushroom evolution.</title>
        <authorList>
            <person name="Varga T."/>
            <person name="Krizsan K."/>
            <person name="Foldi C."/>
            <person name="Dima B."/>
            <person name="Sanchez-Garcia M."/>
            <person name="Sanchez-Ramirez S."/>
            <person name="Szollosi G.J."/>
            <person name="Szarkandi J.G."/>
            <person name="Papp V."/>
            <person name="Albert L."/>
            <person name="Andreopoulos W."/>
            <person name="Angelini C."/>
            <person name="Antonin V."/>
            <person name="Barry K.W."/>
            <person name="Bougher N.L."/>
            <person name="Buchanan P."/>
            <person name="Buyck B."/>
            <person name="Bense V."/>
            <person name="Catcheside P."/>
            <person name="Chovatia M."/>
            <person name="Cooper J."/>
            <person name="Damon W."/>
            <person name="Desjardin D."/>
            <person name="Finy P."/>
            <person name="Geml J."/>
            <person name="Haridas S."/>
            <person name="Hughes K."/>
            <person name="Justo A."/>
            <person name="Karasinski D."/>
            <person name="Kautmanova I."/>
            <person name="Kiss B."/>
            <person name="Kocsube S."/>
            <person name="Kotiranta H."/>
            <person name="LaButti K.M."/>
            <person name="Lechner B.E."/>
            <person name="Liimatainen K."/>
            <person name="Lipzen A."/>
            <person name="Lukacs Z."/>
            <person name="Mihaltcheva S."/>
            <person name="Morgado L.N."/>
            <person name="Niskanen T."/>
            <person name="Noordeloos M.E."/>
            <person name="Ohm R.A."/>
            <person name="Ortiz-Santana B."/>
            <person name="Ovrebo C."/>
            <person name="Racz N."/>
            <person name="Riley R."/>
            <person name="Savchenko A."/>
            <person name="Shiryaev A."/>
            <person name="Soop K."/>
            <person name="Spirin V."/>
            <person name="Szebenyi C."/>
            <person name="Tomsovsky M."/>
            <person name="Tulloss R.E."/>
            <person name="Uehling J."/>
            <person name="Grigoriev I.V."/>
            <person name="Vagvolgyi C."/>
            <person name="Papp T."/>
            <person name="Martin F.M."/>
            <person name="Miettinen O."/>
            <person name="Hibbett D.S."/>
            <person name="Nagy L.G."/>
        </authorList>
    </citation>
    <scope>NUCLEOTIDE SEQUENCE [LARGE SCALE GENOMIC DNA]</scope>
    <source>
        <strain evidence="5 6">CBS 166.37</strain>
    </source>
</reference>
<keyword evidence="1" id="KW-0175">Coiled coil</keyword>
<feature type="compositionally biased region" description="Basic residues" evidence="2">
    <location>
        <begin position="309"/>
        <end position="331"/>
    </location>
</feature>
<evidence type="ECO:0000256" key="2">
    <source>
        <dbReference type="SAM" id="MobiDB-lite"/>
    </source>
</evidence>
<gene>
    <name evidence="5" type="ORF">BDQ12DRAFT_682781</name>
</gene>
<dbReference type="NCBIfam" id="TIGR02231">
    <property type="entry name" value="mucoidy inhibitor MuiA family protein"/>
    <property type="match status" value="1"/>
</dbReference>
<accession>A0A5C3MCT1</accession>
<sequence>MPSDDSPPYFEPGSAAQSMSTTSSKIINVSLYSGRAEITREFRLTVKTGHNQVEILGLPNAMDQDSLRVEGRGSATIHDVTVTNAPRSSTTFTSPTIEALQRKEQEVFQTLDSARQSRDFLSTYLSNRNNHPIALDELETIIERYAAMTSNLDNKILDLQNERKALEKEITEARKALQASKPHARLGLQASIGIFAKAEGRIKILLIYAVHEANWSASYDIHVNTETKENPFTLVYKASIAQSTAEVAWDDVPLTLETASPTFDVVLPTLWPWNLIVHDPTVQQPQFIPASYASQAPIMMAQMIPSGSRSHRRSRSSRSRSRSRSRSPRHMRVPEEDIEHRVFDVSSKGNVNATFQVPGKISIPSDGKKHNVTIAQLELNAPMQWVCVPKMDVRVHLTAKVKNESDYTLISGPANVYVDGSFISKTNIPLVTPQETFDCPLGLDPSIRITYHPSAKKASQSGFYQKTAEHIFIQRITVDNAKQAAVNVKILDQVPVSQDARVEVKLVNPALTVPEPPSAGSIKGMSNNLKRRISVSPAKGVMAQWEGAEDATDESALGRDGKLSWLCTVPAKGTIDVMLQWEVGYPKKLIVRNL</sequence>
<evidence type="ECO:0008006" key="7">
    <source>
        <dbReference type="Google" id="ProtNLM"/>
    </source>
</evidence>
<dbReference type="Pfam" id="PF13600">
    <property type="entry name" value="DUF4140"/>
    <property type="match status" value="1"/>
</dbReference>
<dbReference type="AlphaFoldDB" id="A0A5C3MCT1"/>
<evidence type="ECO:0000313" key="5">
    <source>
        <dbReference type="EMBL" id="TFK38961.1"/>
    </source>
</evidence>
<dbReference type="PANTHER" id="PTHR31005:SF8">
    <property type="entry name" value="DUF4139 DOMAIN-CONTAINING PROTEIN"/>
    <property type="match status" value="1"/>
</dbReference>
<feature type="coiled-coil region" evidence="1">
    <location>
        <begin position="142"/>
        <end position="179"/>
    </location>
</feature>
<dbReference type="Pfam" id="PF13598">
    <property type="entry name" value="DUF4139"/>
    <property type="match status" value="1"/>
</dbReference>
<feature type="domain" description="DUF4139" evidence="3">
    <location>
        <begin position="206"/>
        <end position="587"/>
    </location>
</feature>
<feature type="region of interest" description="Disordered" evidence="2">
    <location>
        <begin position="303"/>
        <end position="333"/>
    </location>
</feature>
<evidence type="ECO:0000259" key="4">
    <source>
        <dbReference type="Pfam" id="PF13600"/>
    </source>
</evidence>